<evidence type="ECO:0000259" key="2">
    <source>
        <dbReference type="Pfam" id="PF07833"/>
    </source>
</evidence>
<feature type="signal peptide" evidence="1">
    <location>
        <begin position="1"/>
        <end position="25"/>
    </location>
</feature>
<evidence type="ECO:0000313" key="3">
    <source>
        <dbReference type="EMBL" id="MBW7456587.1"/>
    </source>
</evidence>
<dbReference type="InterPro" id="IPR036582">
    <property type="entry name" value="Mao_N_sf"/>
</dbReference>
<accession>A0ABS7C6S2</accession>
<name>A0ABS7C6S2_9BACL</name>
<dbReference type="Gene3D" id="3.30.457.10">
    <property type="entry name" value="Copper amine oxidase-like, N-terminal domain"/>
    <property type="match status" value="2"/>
</dbReference>
<proteinExistence type="predicted"/>
<evidence type="ECO:0000313" key="4">
    <source>
        <dbReference type="Proteomes" id="UP001519887"/>
    </source>
</evidence>
<dbReference type="Proteomes" id="UP001519887">
    <property type="component" value="Unassembled WGS sequence"/>
</dbReference>
<evidence type="ECO:0000256" key="1">
    <source>
        <dbReference type="SAM" id="SignalP"/>
    </source>
</evidence>
<dbReference type="EMBL" id="JAHZIK010000615">
    <property type="protein sequence ID" value="MBW7456587.1"/>
    <property type="molecule type" value="Genomic_DNA"/>
</dbReference>
<dbReference type="InterPro" id="IPR012854">
    <property type="entry name" value="Cu_amine_oxidase-like_N"/>
</dbReference>
<sequence length="544" mass="59570">MKMKKLLVSVLGLSLLLPAITSAAAAPVSPIKASVNTPAAELRATLDYLLSEHFTLAVNALTKGYSKSKDAAEAYQALDQNVTDMKPVIASIYGAARAAEFVRIFREHNTYTNDLIKSSRNNDKALRGKVEGETAKFVKEFAAFLNAVTAAKLPRKTAEEMLQLHENKVQKAFDEYAAGDYQDAYKAYREGIYEVFKLSKVLSSAIAAQMPDKYQQTRADTEAADLRSLLSRLLSEHFALSTLQMQEQFDTRGASDALLIAEAANTEDLNVAMASVYGAADGIAFKKIWVINHLNAQSDYVNAVKNNNTPNLENIKSRIDDSTTELAAFLDTATNKNLPLAAGQAALRKHEGQVQQVFDQYAAGNYKGAAKTSREGFKFMFGIGKSLSSVIVLQFNEKYAENMPVTPPDPNPVPSSPAATTIWMKVNSKQLKLNGIVSQMDTTPFVWNGLTFIPLRFLSDGIGAEAVFDAKTGMITVKADKDVLKFWVGKDYMTVNGVNKSVGTKVIVKDGRTAIPLRFIGELLGWDVHYQKSDQSITLTKPMS</sequence>
<dbReference type="Pfam" id="PF07833">
    <property type="entry name" value="Cu_amine_oxidN1"/>
    <property type="match status" value="1"/>
</dbReference>
<organism evidence="3 4">
    <name type="scientific">Paenibacillus sepulcri</name>
    <dbReference type="NCBI Taxonomy" id="359917"/>
    <lineage>
        <taxon>Bacteria</taxon>
        <taxon>Bacillati</taxon>
        <taxon>Bacillota</taxon>
        <taxon>Bacilli</taxon>
        <taxon>Bacillales</taxon>
        <taxon>Paenibacillaceae</taxon>
        <taxon>Paenibacillus</taxon>
    </lineage>
</organism>
<keyword evidence="1" id="KW-0732">Signal</keyword>
<protein>
    <submittedName>
        <fullName evidence="3">Copper amine oxidase N-terminal domain-containing protein</fullName>
    </submittedName>
</protein>
<reference evidence="3 4" key="1">
    <citation type="submission" date="2021-07" db="EMBL/GenBank/DDBJ databases">
        <title>Paenibacillus radiodurans sp. nov., isolated from the southeastern edge of Tengger Desert.</title>
        <authorList>
            <person name="Zhang G."/>
        </authorList>
    </citation>
    <scope>NUCLEOTIDE SEQUENCE [LARGE SCALE GENOMIC DNA]</scope>
    <source>
        <strain evidence="3 4">CCM 7311</strain>
    </source>
</reference>
<feature type="chain" id="PRO_5045050201" evidence="1">
    <location>
        <begin position="26"/>
        <end position="544"/>
    </location>
</feature>
<dbReference type="SUPFAM" id="SSF55383">
    <property type="entry name" value="Copper amine oxidase, domain N"/>
    <property type="match status" value="2"/>
</dbReference>
<gene>
    <name evidence="3" type="ORF">K0U00_21340</name>
</gene>
<comment type="caution">
    <text evidence="3">The sequence shown here is derived from an EMBL/GenBank/DDBJ whole genome shotgun (WGS) entry which is preliminary data.</text>
</comment>
<feature type="domain" description="Copper amine oxidase-like N-terminal" evidence="2">
    <location>
        <begin position="433"/>
        <end position="538"/>
    </location>
</feature>
<keyword evidence="4" id="KW-1185">Reference proteome</keyword>